<dbReference type="Proteomes" id="UP000230423">
    <property type="component" value="Unassembled WGS sequence"/>
</dbReference>
<name>A0A2G9TCE5_TELCI</name>
<keyword evidence="2" id="KW-1185">Reference proteome</keyword>
<evidence type="ECO:0000313" key="2">
    <source>
        <dbReference type="Proteomes" id="UP000230423"/>
    </source>
</evidence>
<evidence type="ECO:0000313" key="1">
    <source>
        <dbReference type="EMBL" id="PIO55614.1"/>
    </source>
</evidence>
<accession>A0A2G9TCE5</accession>
<dbReference type="AlphaFoldDB" id="A0A2G9TCE5"/>
<gene>
    <name evidence="1" type="ORF">TELCIR_22998</name>
</gene>
<protein>
    <submittedName>
        <fullName evidence="1">Uncharacterized protein</fullName>
    </submittedName>
</protein>
<dbReference type="EMBL" id="KZ385060">
    <property type="protein sequence ID" value="PIO55614.1"/>
    <property type="molecule type" value="Genomic_DNA"/>
</dbReference>
<proteinExistence type="predicted"/>
<sequence>MFSVAPMGFRAVHPILPPRRPPPPPAPTFEIRTKFPETWIMASFEIGATIYFFFDQSCRTPAKSFAMAALLG</sequence>
<reference evidence="1 2" key="1">
    <citation type="submission" date="2015-09" db="EMBL/GenBank/DDBJ databases">
        <title>Draft genome of the parasitic nematode Teladorsagia circumcincta isolate WARC Sus (inbred).</title>
        <authorList>
            <person name="Mitreva M."/>
        </authorList>
    </citation>
    <scope>NUCLEOTIDE SEQUENCE [LARGE SCALE GENOMIC DNA]</scope>
    <source>
        <strain evidence="1 2">S</strain>
    </source>
</reference>
<organism evidence="1 2">
    <name type="scientific">Teladorsagia circumcincta</name>
    <name type="common">Brown stomach worm</name>
    <name type="synonym">Ostertagia circumcincta</name>
    <dbReference type="NCBI Taxonomy" id="45464"/>
    <lineage>
        <taxon>Eukaryota</taxon>
        <taxon>Metazoa</taxon>
        <taxon>Ecdysozoa</taxon>
        <taxon>Nematoda</taxon>
        <taxon>Chromadorea</taxon>
        <taxon>Rhabditida</taxon>
        <taxon>Rhabditina</taxon>
        <taxon>Rhabditomorpha</taxon>
        <taxon>Strongyloidea</taxon>
        <taxon>Trichostrongylidae</taxon>
        <taxon>Teladorsagia</taxon>
    </lineage>
</organism>